<evidence type="ECO:0000313" key="1">
    <source>
        <dbReference type="EMBL" id="KZV49885.1"/>
    </source>
</evidence>
<protein>
    <submittedName>
        <fullName evidence="1">Uncharacterized protein</fullName>
    </submittedName>
</protein>
<evidence type="ECO:0000313" key="2">
    <source>
        <dbReference type="Proteomes" id="UP000250235"/>
    </source>
</evidence>
<accession>A0A2Z7CU35</accession>
<name>A0A2Z7CU35_9LAMI</name>
<keyword evidence="2" id="KW-1185">Reference proteome</keyword>
<reference evidence="1 2" key="1">
    <citation type="journal article" date="2015" name="Proc. Natl. Acad. Sci. U.S.A.">
        <title>The resurrection genome of Boea hygrometrica: A blueprint for survival of dehydration.</title>
        <authorList>
            <person name="Xiao L."/>
            <person name="Yang G."/>
            <person name="Zhang L."/>
            <person name="Yang X."/>
            <person name="Zhao S."/>
            <person name="Ji Z."/>
            <person name="Zhou Q."/>
            <person name="Hu M."/>
            <person name="Wang Y."/>
            <person name="Chen M."/>
            <person name="Xu Y."/>
            <person name="Jin H."/>
            <person name="Xiao X."/>
            <person name="Hu G."/>
            <person name="Bao F."/>
            <person name="Hu Y."/>
            <person name="Wan P."/>
            <person name="Li L."/>
            <person name="Deng X."/>
            <person name="Kuang T."/>
            <person name="Xiang C."/>
            <person name="Zhu J.K."/>
            <person name="Oliver M.J."/>
            <person name="He Y."/>
        </authorList>
    </citation>
    <scope>NUCLEOTIDE SEQUENCE [LARGE SCALE GENOMIC DNA]</scope>
    <source>
        <strain evidence="2">cv. XS01</strain>
    </source>
</reference>
<gene>
    <name evidence="1" type="ORF">F511_41112</name>
</gene>
<proteinExistence type="predicted"/>
<sequence>MSCWSIAELTAGALACTDERSVSVVLNAGEVLERKRETAGGATLFVKSDLLAFLFFWPCSSFDQLWPELLRCSSELVPELILYEALFLQLSAWPRTDLLNSSCSELGQLGCLLDLTVPA</sequence>
<dbReference type="Proteomes" id="UP000250235">
    <property type="component" value="Unassembled WGS sequence"/>
</dbReference>
<dbReference type="EMBL" id="KQ992676">
    <property type="protein sequence ID" value="KZV49885.1"/>
    <property type="molecule type" value="Genomic_DNA"/>
</dbReference>
<dbReference type="AlphaFoldDB" id="A0A2Z7CU35"/>
<organism evidence="1 2">
    <name type="scientific">Dorcoceras hygrometricum</name>
    <dbReference type="NCBI Taxonomy" id="472368"/>
    <lineage>
        <taxon>Eukaryota</taxon>
        <taxon>Viridiplantae</taxon>
        <taxon>Streptophyta</taxon>
        <taxon>Embryophyta</taxon>
        <taxon>Tracheophyta</taxon>
        <taxon>Spermatophyta</taxon>
        <taxon>Magnoliopsida</taxon>
        <taxon>eudicotyledons</taxon>
        <taxon>Gunneridae</taxon>
        <taxon>Pentapetalae</taxon>
        <taxon>asterids</taxon>
        <taxon>lamiids</taxon>
        <taxon>Lamiales</taxon>
        <taxon>Gesneriaceae</taxon>
        <taxon>Didymocarpoideae</taxon>
        <taxon>Trichosporeae</taxon>
        <taxon>Loxocarpinae</taxon>
        <taxon>Dorcoceras</taxon>
    </lineage>
</organism>